<reference evidence="1" key="1">
    <citation type="submission" date="2022-05" db="EMBL/GenBank/DDBJ databases">
        <title>The Musa troglodytarum L. genome provides insights into the mechanism of non-climacteric behaviour and enrichment of carotenoids.</title>
        <authorList>
            <person name="Wang J."/>
        </authorList>
    </citation>
    <scope>NUCLEOTIDE SEQUENCE</scope>
    <source>
        <tissue evidence="1">Leaf</tissue>
    </source>
</reference>
<accession>A0A9E7JAW5</accession>
<dbReference type="GO" id="GO:0016301">
    <property type="term" value="F:kinase activity"/>
    <property type="evidence" value="ECO:0007669"/>
    <property type="project" value="UniProtKB-KW"/>
</dbReference>
<evidence type="ECO:0000313" key="2">
    <source>
        <dbReference type="Proteomes" id="UP001055439"/>
    </source>
</evidence>
<keyword evidence="1" id="KW-0418">Kinase</keyword>
<dbReference type="OrthoDB" id="10257085at2759"/>
<proteinExistence type="predicted"/>
<protein>
    <submittedName>
        <fullName evidence="1">Uridine kinase</fullName>
    </submittedName>
</protein>
<dbReference type="EMBL" id="CP097502">
    <property type="protein sequence ID" value="URD74191.1"/>
    <property type="molecule type" value="Genomic_DNA"/>
</dbReference>
<sequence>MGTKTVEELLDNSAGVHFSGLHVDDLELRKSKELPATSAIENGYREPFVIG</sequence>
<name>A0A9E7JAW5_9LILI</name>
<keyword evidence="2" id="KW-1185">Reference proteome</keyword>
<evidence type="ECO:0000313" key="1">
    <source>
        <dbReference type="EMBL" id="URD74191.1"/>
    </source>
</evidence>
<keyword evidence="1" id="KW-0808">Transferase</keyword>
<dbReference type="AlphaFoldDB" id="A0A9E7JAW5"/>
<gene>
    <name evidence="1" type="ORF">MUK42_08336</name>
</gene>
<dbReference type="Proteomes" id="UP001055439">
    <property type="component" value="Chromosome 1"/>
</dbReference>
<organism evidence="1 2">
    <name type="scientific">Musa troglodytarum</name>
    <name type="common">fe'i banana</name>
    <dbReference type="NCBI Taxonomy" id="320322"/>
    <lineage>
        <taxon>Eukaryota</taxon>
        <taxon>Viridiplantae</taxon>
        <taxon>Streptophyta</taxon>
        <taxon>Embryophyta</taxon>
        <taxon>Tracheophyta</taxon>
        <taxon>Spermatophyta</taxon>
        <taxon>Magnoliopsida</taxon>
        <taxon>Liliopsida</taxon>
        <taxon>Zingiberales</taxon>
        <taxon>Musaceae</taxon>
        <taxon>Musa</taxon>
    </lineage>
</organism>